<reference evidence="2" key="1">
    <citation type="submission" date="2014-09" db="EMBL/GenBank/DDBJ databases">
        <authorList>
            <person name="Mudge J."/>
            <person name="Ramaraj T."/>
            <person name="Lindquist I.E."/>
            <person name="Bharti A.K."/>
            <person name="Sundararajan A."/>
            <person name="Cameron C.T."/>
            <person name="Woodward J.E."/>
            <person name="May G.D."/>
            <person name="Brubaker C."/>
            <person name="Broadhvest J."/>
            <person name="Wilkins T.A."/>
        </authorList>
    </citation>
    <scope>NUCLEOTIDE SEQUENCE</scope>
    <source>
        <strain evidence="2">cv. AKA8401</strain>
    </source>
</reference>
<dbReference type="Proteomes" id="UP000032142">
    <property type="component" value="Unassembled WGS sequence"/>
</dbReference>
<sequence>MSNPLISNMERIYPGRVFLECSSHPKNMCALWI</sequence>
<keyword evidence="2" id="KW-1185">Reference proteome</keyword>
<evidence type="ECO:0000313" key="1">
    <source>
        <dbReference type="EMBL" id="KHG22642.1"/>
    </source>
</evidence>
<proteinExistence type="predicted"/>
<evidence type="ECO:0000313" key="2">
    <source>
        <dbReference type="Proteomes" id="UP000032142"/>
    </source>
</evidence>
<name>A0A0B0PCN1_GOSAR</name>
<protein>
    <submittedName>
        <fullName evidence="1">Uncharacterized protein</fullName>
    </submittedName>
</protein>
<gene>
    <name evidence="1" type="ORF">F383_29276</name>
</gene>
<dbReference type="EMBL" id="KN422398">
    <property type="protein sequence ID" value="KHG22642.1"/>
    <property type="molecule type" value="Genomic_DNA"/>
</dbReference>
<accession>A0A0B0PCN1</accession>
<organism evidence="1 2">
    <name type="scientific">Gossypium arboreum</name>
    <name type="common">Tree cotton</name>
    <name type="synonym">Gossypium nanking</name>
    <dbReference type="NCBI Taxonomy" id="29729"/>
    <lineage>
        <taxon>Eukaryota</taxon>
        <taxon>Viridiplantae</taxon>
        <taxon>Streptophyta</taxon>
        <taxon>Embryophyta</taxon>
        <taxon>Tracheophyta</taxon>
        <taxon>Spermatophyta</taxon>
        <taxon>Magnoliopsida</taxon>
        <taxon>eudicotyledons</taxon>
        <taxon>Gunneridae</taxon>
        <taxon>Pentapetalae</taxon>
        <taxon>rosids</taxon>
        <taxon>malvids</taxon>
        <taxon>Malvales</taxon>
        <taxon>Malvaceae</taxon>
        <taxon>Malvoideae</taxon>
        <taxon>Gossypium</taxon>
    </lineage>
</organism>
<dbReference type="AlphaFoldDB" id="A0A0B0PCN1"/>